<dbReference type="InterPro" id="IPR023395">
    <property type="entry name" value="MCP_dom_sf"/>
</dbReference>
<dbReference type="GO" id="GO:0022857">
    <property type="term" value="F:transmembrane transporter activity"/>
    <property type="evidence" value="ECO:0007669"/>
    <property type="project" value="TreeGrafter"/>
</dbReference>
<evidence type="ECO:0000256" key="1">
    <source>
        <dbReference type="ARBA" id="ARBA00004225"/>
    </source>
</evidence>
<evidence type="ECO:0000313" key="13">
    <source>
        <dbReference type="Proteomes" id="UP000769528"/>
    </source>
</evidence>
<dbReference type="PANTHER" id="PTHR45624">
    <property type="entry name" value="MITOCHONDRIAL BASIC AMINO ACIDS TRANSPORTER-RELATED"/>
    <property type="match status" value="1"/>
</dbReference>
<accession>A0A9P8P6G5</accession>
<reference evidence="12" key="2">
    <citation type="submission" date="2021-01" db="EMBL/GenBank/DDBJ databases">
        <authorList>
            <person name="Schikora-Tamarit M.A."/>
        </authorList>
    </citation>
    <scope>NUCLEOTIDE SEQUENCE</scope>
    <source>
        <strain evidence="12">CBS6341</strain>
    </source>
</reference>
<dbReference type="OrthoDB" id="3364892at2759"/>
<organism evidence="12 13">
    <name type="scientific">Wickerhamomyces mucosus</name>
    <dbReference type="NCBI Taxonomy" id="1378264"/>
    <lineage>
        <taxon>Eukaryota</taxon>
        <taxon>Fungi</taxon>
        <taxon>Dikarya</taxon>
        <taxon>Ascomycota</taxon>
        <taxon>Saccharomycotina</taxon>
        <taxon>Saccharomycetes</taxon>
        <taxon>Phaffomycetales</taxon>
        <taxon>Wickerhamomycetaceae</taxon>
        <taxon>Wickerhamomyces</taxon>
    </lineage>
</organism>
<evidence type="ECO:0000256" key="5">
    <source>
        <dbReference type="ARBA" id="ARBA00022737"/>
    </source>
</evidence>
<comment type="similarity">
    <text evidence="2 10">Belongs to the mitochondrial carrier (TC 2.A.29) family.</text>
</comment>
<keyword evidence="13" id="KW-1185">Reference proteome</keyword>
<keyword evidence="4 9" id="KW-0812">Transmembrane</keyword>
<dbReference type="AlphaFoldDB" id="A0A9P8P6G5"/>
<dbReference type="GO" id="GO:0031966">
    <property type="term" value="C:mitochondrial membrane"/>
    <property type="evidence" value="ECO:0007669"/>
    <property type="project" value="UniProtKB-SubCell"/>
</dbReference>
<dbReference type="SUPFAM" id="SSF103506">
    <property type="entry name" value="Mitochondrial carrier"/>
    <property type="match status" value="1"/>
</dbReference>
<reference evidence="12" key="1">
    <citation type="journal article" date="2021" name="Open Biol.">
        <title>Shared evolutionary footprints suggest mitochondrial oxidative damage underlies multiple complex I losses in fungi.</title>
        <authorList>
            <person name="Schikora-Tamarit M.A."/>
            <person name="Marcet-Houben M."/>
            <person name="Nosek J."/>
            <person name="Gabaldon T."/>
        </authorList>
    </citation>
    <scope>NUCLEOTIDE SEQUENCE</scope>
    <source>
        <strain evidence="12">CBS6341</strain>
    </source>
</reference>
<evidence type="ECO:0000256" key="11">
    <source>
        <dbReference type="SAM" id="MobiDB-lite"/>
    </source>
</evidence>
<proteinExistence type="inferred from homology"/>
<protein>
    <recommendedName>
        <fullName evidence="14">Mitochondrial carrier protein</fullName>
    </recommendedName>
</protein>
<feature type="repeat" description="Solcar" evidence="9">
    <location>
        <begin position="147"/>
        <end position="234"/>
    </location>
</feature>
<keyword evidence="6" id="KW-1133">Transmembrane helix</keyword>
<feature type="region of interest" description="Disordered" evidence="11">
    <location>
        <begin position="1"/>
        <end position="22"/>
    </location>
</feature>
<keyword evidence="7" id="KW-0496">Mitochondrion</keyword>
<evidence type="ECO:0000256" key="8">
    <source>
        <dbReference type="ARBA" id="ARBA00023136"/>
    </source>
</evidence>
<evidence type="ECO:0000256" key="7">
    <source>
        <dbReference type="ARBA" id="ARBA00023128"/>
    </source>
</evidence>
<keyword evidence="5" id="KW-0677">Repeat</keyword>
<evidence type="ECO:0000256" key="4">
    <source>
        <dbReference type="ARBA" id="ARBA00022692"/>
    </source>
</evidence>
<dbReference type="InterPro" id="IPR050567">
    <property type="entry name" value="Mitochondrial_Carrier"/>
</dbReference>
<dbReference type="PROSITE" id="PS50920">
    <property type="entry name" value="SOLCAR"/>
    <property type="match status" value="1"/>
</dbReference>
<evidence type="ECO:0000256" key="3">
    <source>
        <dbReference type="ARBA" id="ARBA00022448"/>
    </source>
</evidence>
<evidence type="ECO:0000256" key="6">
    <source>
        <dbReference type="ARBA" id="ARBA00022989"/>
    </source>
</evidence>
<dbReference type="PANTHER" id="PTHR45624:SF26">
    <property type="entry name" value="CARRIER PROTEIN, PUTATIVE (AFU_ORTHOLOGUE AFUA_1G07710)-RELATED"/>
    <property type="match status" value="1"/>
</dbReference>
<sequence>MEDHNAGVQSQNMTIQSGKPELTNKDSRLVGVSSAGIRAIMYQLTSLYLRTPPAKLFRPTRVDYMAVTRLYVHGSLKDQKNRPWSLYKNSSLATLITAIKKFGWRFIPESVLPPLIANSATGIVLYTSYLMSLQYFNDDKKNFLQNPSPFDTLRAGFVAGTFQSLAAAPIDAIYARSTANEILKGKHNNLWVFGLAKLKEIGVSGVFAGYGLSFLKESIGFAIYFCAFETIKNQIFSNTKNSFITYKYYRDSLLNGNELSRDDYQLEYEKIHKFRLLKTSYTFMAGIFASFTLHFIQYPINKIQNILFSRLEALDVFNHKDMKSGKSSKIFTVYYNSYMNTLDYILYMKSSSSLSWYEWLYKGFKTHALSTIPSTTIGLLTLEVLRNRLASEADDFFTDERFE</sequence>
<keyword evidence="3 10" id="KW-0813">Transport</keyword>
<evidence type="ECO:0000256" key="10">
    <source>
        <dbReference type="RuleBase" id="RU000488"/>
    </source>
</evidence>
<keyword evidence="8 9" id="KW-0472">Membrane</keyword>
<dbReference type="Proteomes" id="UP000769528">
    <property type="component" value="Unassembled WGS sequence"/>
</dbReference>
<feature type="compositionally biased region" description="Polar residues" evidence="11">
    <location>
        <begin position="7"/>
        <end position="17"/>
    </location>
</feature>
<comment type="subcellular location">
    <subcellularLocation>
        <location evidence="1">Mitochondrion membrane</location>
        <topology evidence="1">Multi-pass membrane protein</topology>
    </subcellularLocation>
</comment>
<evidence type="ECO:0000313" key="12">
    <source>
        <dbReference type="EMBL" id="KAH3666403.1"/>
    </source>
</evidence>
<evidence type="ECO:0000256" key="9">
    <source>
        <dbReference type="PROSITE-ProRule" id="PRU00282"/>
    </source>
</evidence>
<name>A0A9P8P6G5_9ASCO</name>
<evidence type="ECO:0000256" key="2">
    <source>
        <dbReference type="ARBA" id="ARBA00006375"/>
    </source>
</evidence>
<dbReference type="Pfam" id="PF00153">
    <property type="entry name" value="Mito_carr"/>
    <property type="match status" value="1"/>
</dbReference>
<dbReference type="EMBL" id="JAEUBF010001445">
    <property type="protein sequence ID" value="KAH3666403.1"/>
    <property type="molecule type" value="Genomic_DNA"/>
</dbReference>
<gene>
    <name evidence="12" type="ORF">WICMUC_005671</name>
</gene>
<evidence type="ECO:0008006" key="14">
    <source>
        <dbReference type="Google" id="ProtNLM"/>
    </source>
</evidence>
<dbReference type="Gene3D" id="1.50.40.10">
    <property type="entry name" value="Mitochondrial carrier domain"/>
    <property type="match status" value="1"/>
</dbReference>
<comment type="caution">
    <text evidence="12">The sequence shown here is derived from an EMBL/GenBank/DDBJ whole genome shotgun (WGS) entry which is preliminary data.</text>
</comment>
<dbReference type="InterPro" id="IPR018108">
    <property type="entry name" value="MCP_transmembrane"/>
</dbReference>